<evidence type="ECO:0000256" key="2">
    <source>
        <dbReference type="ARBA" id="ARBA00022475"/>
    </source>
</evidence>
<name>A0A816N6H8_9BILA</name>
<sequence length="90" mass="9936">MSFIMKPTPIVILLLACIDCVAADYHSATSTIGGLLGMIILILDVIAAIEIFRSGKTLIEKVLWILFIFFFPIIGLVVYLLLGRNRSLVI</sequence>
<evidence type="ECO:0000256" key="5">
    <source>
        <dbReference type="ARBA" id="ARBA00023136"/>
    </source>
</evidence>
<gene>
    <name evidence="9" type="ORF">WKI299_LOCUS5688</name>
    <name evidence="10" type="ORF">XDN619_LOCUS23470</name>
</gene>
<evidence type="ECO:0000313" key="10">
    <source>
        <dbReference type="EMBL" id="CAF2124710.1"/>
    </source>
</evidence>
<comment type="caution">
    <text evidence="9">The sequence shown here is derived from an EMBL/GenBank/DDBJ whole genome shotgun (WGS) entry which is preliminary data.</text>
</comment>
<dbReference type="InterPro" id="IPR027379">
    <property type="entry name" value="CLS_N"/>
</dbReference>
<evidence type="ECO:0000256" key="7">
    <source>
        <dbReference type="SAM" id="SignalP"/>
    </source>
</evidence>
<evidence type="ECO:0000256" key="1">
    <source>
        <dbReference type="ARBA" id="ARBA00004651"/>
    </source>
</evidence>
<proteinExistence type="predicted"/>
<keyword evidence="4 6" id="KW-1133">Transmembrane helix</keyword>
<feature type="chain" id="PRO_5035610943" description="Cardiolipin synthase N-terminal domain-containing protein" evidence="7">
    <location>
        <begin position="24"/>
        <end position="90"/>
    </location>
</feature>
<feature type="signal peptide" evidence="7">
    <location>
        <begin position="1"/>
        <end position="23"/>
    </location>
</feature>
<dbReference type="Pfam" id="PF13396">
    <property type="entry name" value="PLDc_N"/>
    <property type="match status" value="1"/>
</dbReference>
<evidence type="ECO:0000256" key="4">
    <source>
        <dbReference type="ARBA" id="ARBA00022989"/>
    </source>
</evidence>
<dbReference type="Proteomes" id="UP000663887">
    <property type="component" value="Unassembled WGS sequence"/>
</dbReference>
<comment type="subcellular location">
    <subcellularLocation>
        <location evidence="1">Cell membrane</location>
        <topology evidence="1">Multi-pass membrane protein</topology>
    </subcellularLocation>
</comment>
<keyword evidence="3 6" id="KW-0812">Transmembrane</keyword>
<keyword evidence="2" id="KW-1003">Cell membrane</keyword>
<keyword evidence="5 6" id="KW-0472">Membrane</keyword>
<dbReference type="Proteomes" id="UP000663856">
    <property type="component" value="Unassembled WGS sequence"/>
</dbReference>
<keyword evidence="7" id="KW-0732">Signal</keyword>
<evidence type="ECO:0000259" key="8">
    <source>
        <dbReference type="Pfam" id="PF13396"/>
    </source>
</evidence>
<reference evidence="9" key="1">
    <citation type="submission" date="2021-02" db="EMBL/GenBank/DDBJ databases">
        <authorList>
            <person name="Nowell W R."/>
        </authorList>
    </citation>
    <scope>NUCLEOTIDE SEQUENCE</scope>
</reference>
<evidence type="ECO:0000256" key="3">
    <source>
        <dbReference type="ARBA" id="ARBA00022692"/>
    </source>
</evidence>
<protein>
    <recommendedName>
        <fullName evidence="8">Cardiolipin synthase N-terminal domain-containing protein</fullName>
    </recommendedName>
</protein>
<feature type="transmembrane region" description="Helical" evidence="6">
    <location>
        <begin position="32"/>
        <end position="52"/>
    </location>
</feature>
<accession>A0A816N6H8</accession>
<organism evidence="9 11">
    <name type="scientific">Rotaria magnacalcarata</name>
    <dbReference type="NCBI Taxonomy" id="392030"/>
    <lineage>
        <taxon>Eukaryota</taxon>
        <taxon>Metazoa</taxon>
        <taxon>Spiralia</taxon>
        <taxon>Gnathifera</taxon>
        <taxon>Rotifera</taxon>
        <taxon>Eurotatoria</taxon>
        <taxon>Bdelloidea</taxon>
        <taxon>Philodinida</taxon>
        <taxon>Philodinidae</taxon>
        <taxon>Rotaria</taxon>
    </lineage>
</organism>
<dbReference type="EMBL" id="CAJNRG010010705">
    <property type="protein sequence ID" value="CAF2124710.1"/>
    <property type="molecule type" value="Genomic_DNA"/>
</dbReference>
<dbReference type="GO" id="GO:0005886">
    <property type="term" value="C:plasma membrane"/>
    <property type="evidence" value="ECO:0007669"/>
    <property type="project" value="UniProtKB-SubCell"/>
</dbReference>
<dbReference type="EMBL" id="CAJNRF010001598">
    <property type="protein sequence ID" value="CAF2018795.1"/>
    <property type="molecule type" value="Genomic_DNA"/>
</dbReference>
<dbReference type="AlphaFoldDB" id="A0A816N6H8"/>
<dbReference type="PROSITE" id="PS51257">
    <property type="entry name" value="PROKAR_LIPOPROTEIN"/>
    <property type="match status" value="1"/>
</dbReference>
<evidence type="ECO:0000256" key="6">
    <source>
        <dbReference type="SAM" id="Phobius"/>
    </source>
</evidence>
<evidence type="ECO:0000313" key="9">
    <source>
        <dbReference type="EMBL" id="CAF2018795.1"/>
    </source>
</evidence>
<evidence type="ECO:0000313" key="11">
    <source>
        <dbReference type="Proteomes" id="UP000663856"/>
    </source>
</evidence>
<feature type="transmembrane region" description="Helical" evidence="6">
    <location>
        <begin position="64"/>
        <end position="82"/>
    </location>
</feature>
<feature type="domain" description="Cardiolipin synthase N-terminal" evidence="8">
    <location>
        <begin position="42"/>
        <end position="84"/>
    </location>
</feature>